<evidence type="ECO:0000313" key="2">
    <source>
        <dbReference type="Proteomes" id="UP000066624"/>
    </source>
</evidence>
<protein>
    <submittedName>
        <fullName evidence="1">Uncharacterized protein</fullName>
    </submittedName>
</protein>
<proteinExistence type="predicted"/>
<keyword evidence="2" id="KW-1185">Reference proteome</keyword>
<evidence type="ECO:0000313" key="1">
    <source>
        <dbReference type="EMBL" id="AKS41315.1"/>
    </source>
</evidence>
<accession>A0A0K0XUH5</accession>
<dbReference type="Pfam" id="PF11381">
    <property type="entry name" value="DUF3185"/>
    <property type="match status" value="1"/>
</dbReference>
<dbReference type="OrthoDB" id="6199344at2"/>
<dbReference type="AlphaFoldDB" id="A0A0K0XUH5"/>
<organism evidence="1 2">
    <name type="scientific">Wenzhouxiangella marina</name>
    <dbReference type="NCBI Taxonomy" id="1579979"/>
    <lineage>
        <taxon>Bacteria</taxon>
        <taxon>Pseudomonadati</taxon>
        <taxon>Pseudomonadota</taxon>
        <taxon>Gammaproteobacteria</taxon>
        <taxon>Chromatiales</taxon>
        <taxon>Wenzhouxiangellaceae</taxon>
        <taxon>Wenzhouxiangella</taxon>
    </lineage>
</organism>
<name>A0A0K0XUH5_9GAMM</name>
<dbReference type="RefSeq" id="WP_049724956.1">
    <property type="nucleotide sequence ID" value="NZ_CP012154.1"/>
</dbReference>
<gene>
    <name evidence="1" type="ORF">WM2015_934</name>
</gene>
<sequence length="67" mass="7151">MKQKKLIGLALLIGGAVLLYFGYESSQGLDDQFSRALTGRFTDTTLIYTISGAVAGVIGLVMLLKGR</sequence>
<dbReference type="Proteomes" id="UP000066624">
    <property type="component" value="Chromosome"/>
</dbReference>
<dbReference type="InterPro" id="IPR021521">
    <property type="entry name" value="DUF3185"/>
</dbReference>
<reference evidence="1 2" key="1">
    <citation type="submission" date="2015-07" db="EMBL/GenBank/DDBJ databases">
        <authorList>
            <person name="Noorani M."/>
        </authorList>
    </citation>
    <scope>NUCLEOTIDE SEQUENCE [LARGE SCALE GENOMIC DNA]</scope>
    <source>
        <strain evidence="1 2">KCTC 42284</strain>
    </source>
</reference>
<dbReference type="STRING" id="1579979.WM2015_934"/>
<dbReference type="EMBL" id="CP012154">
    <property type="protein sequence ID" value="AKS41315.1"/>
    <property type="molecule type" value="Genomic_DNA"/>
</dbReference>
<dbReference type="KEGG" id="wma:WM2015_934"/>